<evidence type="ECO:0000313" key="1">
    <source>
        <dbReference type="EMBL" id="KAK7207390.1"/>
    </source>
</evidence>
<name>A0ABR1FC19_9ASCO</name>
<dbReference type="EMBL" id="JBBJBU010000001">
    <property type="protein sequence ID" value="KAK7207390.1"/>
    <property type="molecule type" value="Genomic_DNA"/>
</dbReference>
<proteinExistence type="predicted"/>
<keyword evidence="2" id="KW-1185">Reference proteome</keyword>
<dbReference type="GeneID" id="90036948"/>
<dbReference type="SUPFAM" id="SSF52949">
    <property type="entry name" value="Macro domain-like"/>
    <property type="match status" value="1"/>
</dbReference>
<accession>A0ABR1FC19</accession>
<evidence type="ECO:0008006" key="3">
    <source>
        <dbReference type="Google" id="ProtNLM"/>
    </source>
</evidence>
<dbReference type="RefSeq" id="XP_064770423.1">
    <property type="nucleotide sequence ID" value="XM_064911436.1"/>
</dbReference>
<dbReference type="Gene3D" id="3.40.220.10">
    <property type="entry name" value="Leucine Aminopeptidase, subunit E, domain 1"/>
    <property type="match status" value="1"/>
</dbReference>
<comment type="caution">
    <text evidence="1">The sequence shown here is derived from an EMBL/GenBank/DDBJ whole genome shotgun (WGS) entry which is preliminary data.</text>
</comment>
<protein>
    <recommendedName>
        <fullName evidence="3">Macro-like domain-containing protein</fullName>
    </recommendedName>
</protein>
<organism evidence="1 2">
    <name type="scientific">Myxozyma melibiosi</name>
    <dbReference type="NCBI Taxonomy" id="54550"/>
    <lineage>
        <taxon>Eukaryota</taxon>
        <taxon>Fungi</taxon>
        <taxon>Dikarya</taxon>
        <taxon>Ascomycota</taxon>
        <taxon>Saccharomycotina</taxon>
        <taxon>Lipomycetes</taxon>
        <taxon>Lipomycetales</taxon>
        <taxon>Lipomycetaceae</taxon>
        <taxon>Myxozyma</taxon>
    </lineage>
</organism>
<reference evidence="1 2" key="1">
    <citation type="submission" date="2024-03" db="EMBL/GenBank/DDBJ databases">
        <title>Genome-scale model development and genomic sequencing of the oleaginous clade Lipomyces.</title>
        <authorList>
            <consortium name="Lawrence Berkeley National Laboratory"/>
            <person name="Czajka J.J."/>
            <person name="Han Y."/>
            <person name="Kim J."/>
            <person name="Mondo S.J."/>
            <person name="Hofstad B.A."/>
            <person name="Robles A."/>
            <person name="Haridas S."/>
            <person name="Riley R."/>
            <person name="LaButti K."/>
            <person name="Pangilinan J."/>
            <person name="Andreopoulos W."/>
            <person name="Lipzen A."/>
            <person name="Yan J."/>
            <person name="Wang M."/>
            <person name="Ng V."/>
            <person name="Grigoriev I.V."/>
            <person name="Spatafora J.W."/>
            <person name="Magnuson J.K."/>
            <person name="Baker S.E."/>
            <person name="Pomraning K.R."/>
        </authorList>
    </citation>
    <scope>NUCLEOTIDE SEQUENCE [LARGE SCALE GENOMIC DNA]</scope>
    <source>
        <strain evidence="1 2">Phaff 52-87</strain>
    </source>
</reference>
<gene>
    <name evidence="1" type="ORF">BZA70DRAFT_271153</name>
</gene>
<dbReference type="Proteomes" id="UP001498771">
    <property type="component" value="Unassembled WGS sequence"/>
</dbReference>
<sequence length="272" mass="30758">MPTINFALTLLDIDPALVRSWSHYLSTLLPRGRLPPDFYPSVQESSLKTHEGAFDCIVSPGNSFARMDGGLDLLISRFFSEPRAASLGLEEKDALVEVLRYVQRVHYRRWKGLQPVGSCYLIDMLPWMAENCTERGGSEQARVDWNRFRCRYIAHSPTMRVPSALWREEIVYECMWSMLNEVYNHNLAVEQAQTSGSSTADSSQKKIERVVVTGLGTGTGGLDREVCARLMVTAYVNFLDAIEAGEESQGEWRWNLAREWDRRISGGKKGSA</sequence>
<evidence type="ECO:0000313" key="2">
    <source>
        <dbReference type="Proteomes" id="UP001498771"/>
    </source>
</evidence>
<dbReference type="InterPro" id="IPR043472">
    <property type="entry name" value="Macro_dom-like"/>
</dbReference>